<evidence type="ECO:0008006" key="4">
    <source>
        <dbReference type="Google" id="ProtNLM"/>
    </source>
</evidence>
<dbReference type="Proteomes" id="UP000537126">
    <property type="component" value="Unassembled WGS sequence"/>
</dbReference>
<dbReference type="GO" id="GO:0015097">
    <property type="term" value="F:mercury ion transmembrane transporter activity"/>
    <property type="evidence" value="ECO:0007669"/>
    <property type="project" value="InterPro"/>
</dbReference>
<gene>
    <name evidence="2" type="ORF">FHS56_000545</name>
</gene>
<accession>A0A846MNL3</accession>
<sequence length="157" mass="17721">MAAPSSPASDSHWADRLGMLNAFICLIHCLALPMLATIGNISSLLLESLWLDLLFIAISYFAVYRASRKVPPSPTVRRLWLWASVFAVALIMGHLGYLFFDYVSYFSSVMLAWTHFKHYRESSRCPTNNVPNTQTEHYTVGQEATKEVHPKKAQVLS</sequence>
<reference evidence="2 3" key="1">
    <citation type="submission" date="2020-03" db="EMBL/GenBank/DDBJ databases">
        <title>Genomic Encyclopedia of Type Strains, Phase IV (KMG-IV): sequencing the most valuable type-strain genomes for metagenomic binning, comparative biology and taxonomic classification.</title>
        <authorList>
            <person name="Goeker M."/>
        </authorList>
    </citation>
    <scope>NUCLEOTIDE SEQUENCE [LARGE SCALE GENOMIC DNA]</scope>
    <source>
        <strain evidence="2 3">DSM 5718</strain>
    </source>
</reference>
<keyword evidence="3" id="KW-1185">Reference proteome</keyword>
<name>A0A846MNL3_9BACT</name>
<dbReference type="InterPro" id="IPR004891">
    <property type="entry name" value="Mercury-R_MerC"/>
</dbReference>
<feature type="transmembrane region" description="Helical" evidence="1">
    <location>
        <begin position="48"/>
        <end position="67"/>
    </location>
</feature>
<feature type="transmembrane region" description="Helical" evidence="1">
    <location>
        <begin position="20"/>
        <end position="42"/>
    </location>
</feature>
<proteinExistence type="predicted"/>
<feature type="transmembrane region" description="Helical" evidence="1">
    <location>
        <begin position="79"/>
        <end position="100"/>
    </location>
</feature>
<evidence type="ECO:0000313" key="2">
    <source>
        <dbReference type="EMBL" id="NIK73059.1"/>
    </source>
</evidence>
<dbReference type="RefSeq" id="WP_166918338.1">
    <property type="nucleotide sequence ID" value="NZ_JAASRN010000001.1"/>
</dbReference>
<dbReference type="Pfam" id="PF03203">
    <property type="entry name" value="MerC"/>
    <property type="match status" value="1"/>
</dbReference>
<comment type="caution">
    <text evidence="2">The sequence shown here is derived from an EMBL/GenBank/DDBJ whole genome shotgun (WGS) entry which is preliminary data.</text>
</comment>
<dbReference type="EMBL" id="JAASRN010000001">
    <property type="protein sequence ID" value="NIK73059.1"/>
    <property type="molecule type" value="Genomic_DNA"/>
</dbReference>
<protein>
    <recommendedName>
        <fullName evidence="4">MerC domain-containing protein</fullName>
    </recommendedName>
</protein>
<keyword evidence="1" id="KW-0472">Membrane</keyword>
<dbReference type="AlphaFoldDB" id="A0A846MNL3"/>
<evidence type="ECO:0000313" key="3">
    <source>
        <dbReference type="Proteomes" id="UP000537126"/>
    </source>
</evidence>
<keyword evidence="1" id="KW-0812">Transmembrane</keyword>
<organism evidence="2 3">
    <name type="scientific">Thermonema lapsum</name>
    <dbReference type="NCBI Taxonomy" id="28195"/>
    <lineage>
        <taxon>Bacteria</taxon>
        <taxon>Pseudomonadati</taxon>
        <taxon>Bacteroidota</taxon>
        <taxon>Cytophagia</taxon>
        <taxon>Cytophagales</taxon>
        <taxon>Thermonemataceae</taxon>
        <taxon>Thermonema</taxon>
    </lineage>
</organism>
<dbReference type="GO" id="GO:0016020">
    <property type="term" value="C:membrane"/>
    <property type="evidence" value="ECO:0007669"/>
    <property type="project" value="InterPro"/>
</dbReference>
<keyword evidence="1" id="KW-1133">Transmembrane helix</keyword>
<evidence type="ECO:0000256" key="1">
    <source>
        <dbReference type="SAM" id="Phobius"/>
    </source>
</evidence>